<name>A0ACA9NGG4_9GLOM</name>
<dbReference type="EMBL" id="CAJVPT010019582">
    <property type="protein sequence ID" value="CAG8642253.1"/>
    <property type="molecule type" value="Genomic_DNA"/>
</dbReference>
<accession>A0ACA9NGG4</accession>
<reference evidence="1" key="1">
    <citation type="submission" date="2021-06" db="EMBL/GenBank/DDBJ databases">
        <authorList>
            <person name="Kallberg Y."/>
            <person name="Tangrot J."/>
            <person name="Rosling A."/>
        </authorList>
    </citation>
    <scope>NUCLEOTIDE SEQUENCE</scope>
    <source>
        <strain evidence="1">CL356</strain>
    </source>
</reference>
<proteinExistence type="predicted"/>
<comment type="caution">
    <text evidence="1">The sequence shown here is derived from an EMBL/GenBank/DDBJ whole genome shotgun (WGS) entry which is preliminary data.</text>
</comment>
<dbReference type="Proteomes" id="UP000789525">
    <property type="component" value="Unassembled WGS sequence"/>
</dbReference>
<organism evidence="1 2">
    <name type="scientific">Acaulospora colombiana</name>
    <dbReference type="NCBI Taxonomy" id="27376"/>
    <lineage>
        <taxon>Eukaryota</taxon>
        <taxon>Fungi</taxon>
        <taxon>Fungi incertae sedis</taxon>
        <taxon>Mucoromycota</taxon>
        <taxon>Glomeromycotina</taxon>
        <taxon>Glomeromycetes</taxon>
        <taxon>Diversisporales</taxon>
        <taxon>Acaulosporaceae</taxon>
        <taxon>Acaulospora</taxon>
    </lineage>
</organism>
<protein>
    <submittedName>
        <fullName evidence="1">16700_t:CDS:1</fullName>
    </submittedName>
</protein>
<evidence type="ECO:0000313" key="2">
    <source>
        <dbReference type="Proteomes" id="UP000789525"/>
    </source>
</evidence>
<gene>
    <name evidence="1" type="ORF">ACOLOM_LOCUS7979</name>
</gene>
<sequence length="404" mass="44145">STVGAIAPTRVEIWDGSRGVTSLDFATFQQNSGVPDQFWPLTITLKRAHSGSYDYLILMSCQVRFVFAGVDSLLRGGKWCESMEDWQMVNDANIMLPTGRLSLLSESPVVYQYHPLLWSITRFQCHWTRTGHAYSTHCGTKILIFDAKNITESVLLAKVSLATSLSEEHVPRERTQLVPFGISDGSCTKLELLSILLDGQHMTIPGNWCDAVESVENPLRKNAVDTEALLNSGSTANSESLVTNAALRAEVGPHSVNSVEFGWQHIPGRPVCPPGDYPTPLEASTCTTWSPTTTMNSSMPEIGALLHESIVALDTWGQHTCSFDFGGIGILVFENRYRTLMVYGPVFAGVPVFQREGNSSITRAQHGNMCIFVQGGIAGFSATATAEAFVPRVEQLLATNQPLC</sequence>
<evidence type="ECO:0000313" key="1">
    <source>
        <dbReference type="EMBL" id="CAG8642253.1"/>
    </source>
</evidence>
<keyword evidence="2" id="KW-1185">Reference proteome</keyword>
<feature type="non-terminal residue" evidence="1">
    <location>
        <position position="1"/>
    </location>
</feature>